<feature type="transmembrane region" description="Helical" evidence="6">
    <location>
        <begin position="370"/>
        <end position="393"/>
    </location>
</feature>
<dbReference type="GO" id="GO:0005886">
    <property type="term" value="C:plasma membrane"/>
    <property type="evidence" value="ECO:0007669"/>
    <property type="project" value="UniProtKB-SubCell"/>
</dbReference>
<feature type="domain" description="ABC3 transporter permease C-terminal" evidence="7">
    <location>
        <begin position="279"/>
        <end position="395"/>
    </location>
</feature>
<dbReference type="PANTHER" id="PTHR30572">
    <property type="entry name" value="MEMBRANE COMPONENT OF TRANSPORTER-RELATED"/>
    <property type="match status" value="1"/>
</dbReference>
<evidence type="ECO:0000313" key="8">
    <source>
        <dbReference type="EMBL" id="HIS46625.1"/>
    </source>
</evidence>
<proteinExistence type="predicted"/>
<evidence type="ECO:0000256" key="2">
    <source>
        <dbReference type="ARBA" id="ARBA00022475"/>
    </source>
</evidence>
<keyword evidence="2" id="KW-1003">Cell membrane</keyword>
<evidence type="ECO:0000256" key="5">
    <source>
        <dbReference type="ARBA" id="ARBA00023136"/>
    </source>
</evidence>
<organism evidence="8 9">
    <name type="scientific">Candidatus Scybalocola faecigallinarum</name>
    <dbReference type="NCBI Taxonomy" id="2840941"/>
    <lineage>
        <taxon>Bacteria</taxon>
        <taxon>Bacillati</taxon>
        <taxon>Bacillota</taxon>
        <taxon>Clostridia</taxon>
        <taxon>Lachnospirales</taxon>
        <taxon>Lachnospiraceae</taxon>
        <taxon>Lachnospiraceae incertae sedis</taxon>
        <taxon>Candidatus Scybalocola (ex Gilroy et al. 2021)</taxon>
    </lineage>
</organism>
<keyword evidence="3 6" id="KW-0812">Transmembrane</keyword>
<sequence length="406" mass="44762">MPFYKRGFLYLIRKRVKSVLLLFIFLFVCTMILGTTMILHAVQRTQAYMEEKTNSKIVCEITDANAPMTQADAQAMAQLPYVQTLNRMGDQTTALCDYIPVTTSTSSQPENARVRVLSFDDLSNDSPFSDGSYRLIQGEMITPETTDSAVVNEIFAQTNQLSIGDTLSLENDAGEKVSLTITGLYLAGSETRQDSETLAAYRLENQIFIDNHAYTRLFGDQGFFKVSVYTSQPKLIHDLAKDLETLLADKAEITASDALFQQMSVPLNQIARIVGLMRLLTFLAGTLIVSLILCMWMRSRQREMAVLISMGEGKIYLFLQALLESALIFLLAASASCILGSLGANFLENAALASVSTDVSLNVSLQQQDIAQLLSITGIVVIIAVFLSLLPVLRANPKDILSRMEG</sequence>
<feature type="transmembrane region" description="Helical" evidence="6">
    <location>
        <begin position="317"/>
        <end position="342"/>
    </location>
</feature>
<keyword evidence="5 6" id="KW-0472">Membrane</keyword>
<evidence type="ECO:0000256" key="3">
    <source>
        <dbReference type="ARBA" id="ARBA00022692"/>
    </source>
</evidence>
<comment type="caution">
    <text evidence="8">The sequence shown here is derived from an EMBL/GenBank/DDBJ whole genome shotgun (WGS) entry which is preliminary data.</text>
</comment>
<dbReference type="PANTHER" id="PTHR30572:SF9">
    <property type="entry name" value="ABC TRANSPORTER PERMEASE PROTEIN"/>
    <property type="match status" value="1"/>
</dbReference>
<name>A0A9D1F2W9_9FIRM</name>
<feature type="transmembrane region" description="Helical" evidence="6">
    <location>
        <begin position="273"/>
        <end position="296"/>
    </location>
</feature>
<comment type="subcellular location">
    <subcellularLocation>
        <location evidence="1">Cell membrane</location>
        <topology evidence="1">Multi-pass membrane protein</topology>
    </subcellularLocation>
</comment>
<reference evidence="8" key="1">
    <citation type="submission" date="2020-10" db="EMBL/GenBank/DDBJ databases">
        <authorList>
            <person name="Gilroy R."/>
        </authorList>
    </citation>
    <scope>NUCLEOTIDE SEQUENCE</scope>
    <source>
        <strain evidence="8">CHK178-757</strain>
    </source>
</reference>
<accession>A0A9D1F2W9</accession>
<evidence type="ECO:0000256" key="6">
    <source>
        <dbReference type="SAM" id="Phobius"/>
    </source>
</evidence>
<evidence type="ECO:0000313" key="9">
    <source>
        <dbReference type="Proteomes" id="UP000823927"/>
    </source>
</evidence>
<gene>
    <name evidence="8" type="ORF">IAB46_03520</name>
</gene>
<reference evidence="8" key="2">
    <citation type="journal article" date="2021" name="PeerJ">
        <title>Extensive microbial diversity within the chicken gut microbiome revealed by metagenomics and culture.</title>
        <authorList>
            <person name="Gilroy R."/>
            <person name="Ravi A."/>
            <person name="Getino M."/>
            <person name="Pursley I."/>
            <person name="Horton D.L."/>
            <person name="Alikhan N.F."/>
            <person name="Baker D."/>
            <person name="Gharbi K."/>
            <person name="Hall N."/>
            <person name="Watson M."/>
            <person name="Adriaenssens E.M."/>
            <person name="Foster-Nyarko E."/>
            <person name="Jarju S."/>
            <person name="Secka A."/>
            <person name="Antonio M."/>
            <person name="Oren A."/>
            <person name="Chaudhuri R.R."/>
            <person name="La Ragione R."/>
            <person name="Hildebrand F."/>
            <person name="Pallen M.J."/>
        </authorList>
    </citation>
    <scope>NUCLEOTIDE SEQUENCE</scope>
    <source>
        <strain evidence="8">CHK178-757</strain>
    </source>
</reference>
<feature type="transmembrane region" description="Helical" evidence="6">
    <location>
        <begin position="20"/>
        <end position="42"/>
    </location>
</feature>
<dbReference type="AlphaFoldDB" id="A0A9D1F2W9"/>
<dbReference type="Proteomes" id="UP000823927">
    <property type="component" value="Unassembled WGS sequence"/>
</dbReference>
<keyword evidence="4 6" id="KW-1133">Transmembrane helix</keyword>
<dbReference type="EMBL" id="DVIT01000014">
    <property type="protein sequence ID" value="HIS46625.1"/>
    <property type="molecule type" value="Genomic_DNA"/>
</dbReference>
<evidence type="ECO:0000256" key="4">
    <source>
        <dbReference type="ARBA" id="ARBA00022989"/>
    </source>
</evidence>
<evidence type="ECO:0000256" key="1">
    <source>
        <dbReference type="ARBA" id="ARBA00004651"/>
    </source>
</evidence>
<protein>
    <submittedName>
        <fullName evidence="8">ABC transporter permease</fullName>
    </submittedName>
</protein>
<evidence type="ECO:0000259" key="7">
    <source>
        <dbReference type="Pfam" id="PF02687"/>
    </source>
</evidence>
<dbReference type="Pfam" id="PF02687">
    <property type="entry name" value="FtsX"/>
    <property type="match status" value="1"/>
</dbReference>
<dbReference type="InterPro" id="IPR050250">
    <property type="entry name" value="Macrolide_Exporter_MacB"/>
</dbReference>
<dbReference type="GO" id="GO:0022857">
    <property type="term" value="F:transmembrane transporter activity"/>
    <property type="evidence" value="ECO:0007669"/>
    <property type="project" value="TreeGrafter"/>
</dbReference>
<dbReference type="InterPro" id="IPR003838">
    <property type="entry name" value="ABC3_permease_C"/>
</dbReference>